<evidence type="ECO:0000313" key="2">
    <source>
        <dbReference type="EMBL" id="EFX69258.1"/>
    </source>
</evidence>
<dbReference type="KEGG" id="dpx:DAPPUDRAFT_113810"/>
<dbReference type="Proteomes" id="UP000000305">
    <property type="component" value="Unassembled WGS sequence"/>
</dbReference>
<dbReference type="AlphaFoldDB" id="E9HG65"/>
<accession>E9HG65</accession>
<feature type="region of interest" description="Disordered" evidence="1">
    <location>
        <begin position="121"/>
        <end position="218"/>
    </location>
</feature>
<feature type="compositionally biased region" description="Acidic residues" evidence="1">
    <location>
        <begin position="166"/>
        <end position="188"/>
    </location>
</feature>
<evidence type="ECO:0000313" key="3">
    <source>
        <dbReference type="Proteomes" id="UP000000305"/>
    </source>
</evidence>
<dbReference type="HOGENOM" id="CLU_036541_0_0_1"/>
<dbReference type="PhylomeDB" id="E9HG65"/>
<name>E9HG65_DAPPU</name>
<protein>
    <submittedName>
        <fullName evidence="2">Uncharacterized protein</fullName>
    </submittedName>
</protein>
<reference evidence="2 3" key="1">
    <citation type="journal article" date="2011" name="Science">
        <title>The ecoresponsive genome of Daphnia pulex.</title>
        <authorList>
            <person name="Colbourne J.K."/>
            <person name="Pfrender M.E."/>
            <person name="Gilbert D."/>
            <person name="Thomas W.K."/>
            <person name="Tucker A."/>
            <person name="Oakley T.H."/>
            <person name="Tokishita S."/>
            <person name="Aerts A."/>
            <person name="Arnold G.J."/>
            <person name="Basu M.K."/>
            <person name="Bauer D.J."/>
            <person name="Caceres C.E."/>
            <person name="Carmel L."/>
            <person name="Casola C."/>
            <person name="Choi J.H."/>
            <person name="Detter J.C."/>
            <person name="Dong Q."/>
            <person name="Dusheyko S."/>
            <person name="Eads B.D."/>
            <person name="Frohlich T."/>
            <person name="Geiler-Samerotte K.A."/>
            <person name="Gerlach D."/>
            <person name="Hatcher P."/>
            <person name="Jogdeo S."/>
            <person name="Krijgsveld J."/>
            <person name="Kriventseva E.V."/>
            <person name="Kultz D."/>
            <person name="Laforsch C."/>
            <person name="Lindquist E."/>
            <person name="Lopez J."/>
            <person name="Manak J.R."/>
            <person name="Muller J."/>
            <person name="Pangilinan J."/>
            <person name="Patwardhan R.P."/>
            <person name="Pitluck S."/>
            <person name="Pritham E.J."/>
            <person name="Rechtsteiner A."/>
            <person name="Rho M."/>
            <person name="Rogozin I.B."/>
            <person name="Sakarya O."/>
            <person name="Salamov A."/>
            <person name="Schaack S."/>
            <person name="Shapiro H."/>
            <person name="Shiga Y."/>
            <person name="Skalitzky C."/>
            <person name="Smith Z."/>
            <person name="Souvorov A."/>
            <person name="Sung W."/>
            <person name="Tang Z."/>
            <person name="Tsuchiya D."/>
            <person name="Tu H."/>
            <person name="Vos H."/>
            <person name="Wang M."/>
            <person name="Wolf Y.I."/>
            <person name="Yamagata H."/>
            <person name="Yamada T."/>
            <person name="Ye Y."/>
            <person name="Shaw J.R."/>
            <person name="Andrews J."/>
            <person name="Crease T.J."/>
            <person name="Tang H."/>
            <person name="Lucas S.M."/>
            <person name="Robertson H.M."/>
            <person name="Bork P."/>
            <person name="Koonin E.V."/>
            <person name="Zdobnov E.M."/>
            <person name="Grigoriev I.V."/>
            <person name="Lynch M."/>
            <person name="Boore J.L."/>
        </authorList>
    </citation>
    <scope>NUCLEOTIDE SEQUENCE [LARGE SCALE GENOMIC DNA]</scope>
</reference>
<keyword evidence="3" id="KW-1185">Reference proteome</keyword>
<gene>
    <name evidence="2" type="ORF">DAPPUDRAFT_113810</name>
</gene>
<dbReference type="EMBL" id="GL732639">
    <property type="protein sequence ID" value="EFX69258.1"/>
    <property type="molecule type" value="Genomic_DNA"/>
</dbReference>
<feature type="region of interest" description="Disordered" evidence="1">
    <location>
        <begin position="436"/>
        <end position="455"/>
    </location>
</feature>
<sequence>MSRPSDYYGGRYSWDPWAVNRVRNQENRDFDPGFEEWDRLPRGPYDEFVFVERDRAPFWAQHGAGPSFHVQPRDHFKYRERLPSVRFDAQQHDERYEDRYYQDGEFWEFLNRQGGFDEEIHENQVEKPGTDRLGKPRAGWGEKSKMVEKPRTKRVDQRKKNRKSIEEEEVIEVEEDVSDEEESEQEEAESPKRRPTDRSWLPKSLQNKKRKVKAGLGRPMHAVPNRLVPRVAPKPTFVSQEITEEISNWIVHGLWAEDSKAISKRFEFEFEDKSFSIKPPKLDSFMSRRAKDSNRSKTIGAVEEALIATQLKIMDIAPPLISSYTPRSVLSAKGKWKMKLKVWHRRSGGNGKEPFLTFLSGEGVRWWRAYVPGKEAEDLLFTDAFLQSMLKDATQDVTLANSAAAKEKVRAGIRKTNRPYPSTRVLRPIRSEAPGYFPEERRRSDKRKEHTTPANTWLRGGGRNVSFISCNTLKSSVNCKEGNVRVGEQILDFASNWSKVTDDVWVDCVTS</sequence>
<dbReference type="OrthoDB" id="10503035at2759"/>
<proteinExistence type="predicted"/>
<feature type="compositionally biased region" description="Basic and acidic residues" evidence="1">
    <location>
        <begin position="438"/>
        <end position="451"/>
    </location>
</feature>
<feature type="compositionally biased region" description="Basic and acidic residues" evidence="1">
    <location>
        <begin position="121"/>
        <end position="155"/>
    </location>
</feature>
<organism evidence="2 3">
    <name type="scientific">Daphnia pulex</name>
    <name type="common">Water flea</name>
    <dbReference type="NCBI Taxonomy" id="6669"/>
    <lineage>
        <taxon>Eukaryota</taxon>
        <taxon>Metazoa</taxon>
        <taxon>Ecdysozoa</taxon>
        <taxon>Arthropoda</taxon>
        <taxon>Crustacea</taxon>
        <taxon>Branchiopoda</taxon>
        <taxon>Diplostraca</taxon>
        <taxon>Cladocera</taxon>
        <taxon>Anomopoda</taxon>
        <taxon>Daphniidae</taxon>
        <taxon>Daphnia</taxon>
    </lineage>
</organism>
<dbReference type="InParanoid" id="E9HG65"/>
<evidence type="ECO:0000256" key="1">
    <source>
        <dbReference type="SAM" id="MobiDB-lite"/>
    </source>
</evidence>